<keyword evidence="2" id="KW-0966">Cell projection</keyword>
<accession>A0A0A5GPJ5</accession>
<dbReference type="AlphaFoldDB" id="A0A0A5GPJ5"/>
<dbReference type="EMBL" id="AVPE01000003">
    <property type="protein sequence ID" value="KGX93168.1"/>
    <property type="molecule type" value="Genomic_DNA"/>
</dbReference>
<feature type="compositionally biased region" description="Polar residues" evidence="1">
    <location>
        <begin position="9"/>
        <end position="23"/>
    </location>
</feature>
<organism evidence="2 3">
    <name type="scientific">Pontibacillus halophilus JSM 076056 = DSM 19796</name>
    <dbReference type="NCBI Taxonomy" id="1385510"/>
    <lineage>
        <taxon>Bacteria</taxon>
        <taxon>Bacillati</taxon>
        <taxon>Bacillota</taxon>
        <taxon>Bacilli</taxon>
        <taxon>Bacillales</taxon>
        <taxon>Bacillaceae</taxon>
        <taxon>Pontibacillus</taxon>
    </lineage>
</organism>
<sequence>MVDRLHPLHQQSMQYHSVRNQPRTTEKNTFKEVLAQTEDLQFSKHAQTRMKQRGIALSLEQVNLLNEKMVEAKSKGVTESLVLTKDAALIVNTHKRTVITAMSRGEADAHIFTNINGTILLNK</sequence>
<keyword evidence="2" id="KW-0282">Flagellum</keyword>
<protein>
    <submittedName>
        <fullName evidence="2">Flagellar protein</fullName>
    </submittedName>
</protein>
<evidence type="ECO:0000256" key="1">
    <source>
        <dbReference type="SAM" id="MobiDB-lite"/>
    </source>
</evidence>
<keyword evidence="3" id="KW-1185">Reference proteome</keyword>
<comment type="caution">
    <text evidence="2">The sequence shown here is derived from an EMBL/GenBank/DDBJ whole genome shotgun (WGS) entry which is preliminary data.</text>
</comment>
<dbReference type="Proteomes" id="UP000030528">
    <property type="component" value="Unassembled WGS sequence"/>
</dbReference>
<keyword evidence="2" id="KW-0969">Cilium</keyword>
<dbReference type="NCBIfam" id="TIGR02530">
    <property type="entry name" value="flg_new"/>
    <property type="match status" value="1"/>
</dbReference>
<dbReference type="OrthoDB" id="165650at2"/>
<dbReference type="eggNOG" id="ENOG5032Y5R">
    <property type="taxonomic scope" value="Bacteria"/>
</dbReference>
<proteinExistence type="predicted"/>
<name>A0A0A5GPJ5_9BACI</name>
<evidence type="ECO:0000313" key="3">
    <source>
        <dbReference type="Proteomes" id="UP000030528"/>
    </source>
</evidence>
<dbReference type="STRING" id="1385510.GCA_000425205_01331"/>
<evidence type="ECO:0000313" key="2">
    <source>
        <dbReference type="EMBL" id="KGX93168.1"/>
    </source>
</evidence>
<feature type="region of interest" description="Disordered" evidence="1">
    <location>
        <begin position="1"/>
        <end position="25"/>
    </location>
</feature>
<dbReference type="InterPro" id="IPR013367">
    <property type="entry name" value="Flagellar_put"/>
</dbReference>
<gene>
    <name evidence="2" type="ORF">N781_12190</name>
</gene>
<dbReference type="Pfam" id="PF12611">
    <property type="entry name" value="Flagellar_put"/>
    <property type="match status" value="1"/>
</dbReference>
<reference evidence="2 3" key="1">
    <citation type="submission" date="2013-08" db="EMBL/GenBank/DDBJ databases">
        <authorList>
            <person name="Huang J."/>
            <person name="Wang G."/>
        </authorList>
    </citation>
    <scope>NUCLEOTIDE SEQUENCE [LARGE SCALE GENOMIC DNA]</scope>
    <source>
        <strain evidence="2 3">JSM 076056</strain>
    </source>
</reference>